<dbReference type="EMBL" id="JAQMFO010000043">
    <property type="protein sequence ID" value="MDB6374354.1"/>
    <property type="molecule type" value="Genomic_DNA"/>
</dbReference>
<reference evidence="1" key="1">
    <citation type="submission" date="2023-01" db="EMBL/GenBank/DDBJ databases">
        <title>Genome sequencing of Photorhabdus bodei 09-20.</title>
        <authorList>
            <person name="Kalindamar S."/>
            <person name="Kumru S."/>
        </authorList>
    </citation>
    <scope>NUCLEOTIDE SEQUENCE</scope>
    <source>
        <strain evidence="1">09-20</strain>
    </source>
</reference>
<proteinExistence type="predicted"/>
<gene>
    <name evidence="1" type="ORF">PH362_21110</name>
</gene>
<comment type="caution">
    <text evidence="1">The sequence shown here is derived from an EMBL/GenBank/DDBJ whole genome shotgun (WGS) entry which is preliminary data.</text>
</comment>
<sequence length="206" mass="23528">MIPLKLMPEPDDFDKNVRQKGAAFLISKPNPSSKDFSGRDFWKKAAHSLHSSYKAICAYSCISLPTAPGAVDHFLPKSKYPKLAYEWSNYRLCLDKINQYKGSADNICDPFTIKPGWFVLDFPSCLVKAGENLDPDIKEKVENTIKVLKLNADEGLVDNRLGIIMDLIDGHVDMHFIEKRYPFIAYEIKRHGIEDSIENIFKKFQL</sequence>
<name>A0AAW6BKW1_9GAMM</name>
<dbReference type="Gene3D" id="1.10.30.50">
    <property type="match status" value="1"/>
</dbReference>
<evidence type="ECO:0000313" key="2">
    <source>
        <dbReference type="Proteomes" id="UP001212996"/>
    </source>
</evidence>
<evidence type="ECO:0000313" key="1">
    <source>
        <dbReference type="EMBL" id="MDB6374354.1"/>
    </source>
</evidence>
<dbReference type="Proteomes" id="UP001212996">
    <property type="component" value="Unassembled WGS sequence"/>
</dbReference>
<accession>A0AAW6BKW1</accession>
<dbReference type="RefSeq" id="WP_228901401.1">
    <property type="nucleotide sequence ID" value="NZ_CAWQNU010000323.1"/>
</dbReference>
<dbReference type="AlphaFoldDB" id="A0AAW6BKW1"/>
<evidence type="ECO:0008006" key="3">
    <source>
        <dbReference type="Google" id="ProtNLM"/>
    </source>
</evidence>
<protein>
    <recommendedName>
        <fullName evidence="3">TIGR02646 family protein</fullName>
    </recommendedName>
</protein>
<organism evidence="1 2">
    <name type="scientific">Photorhabdus bodei</name>
    <dbReference type="NCBI Taxonomy" id="2029681"/>
    <lineage>
        <taxon>Bacteria</taxon>
        <taxon>Pseudomonadati</taxon>
        <taxon>Pseudomonadota</taxon>
        <taxon>Gammaproteobacteria</taxon>
        <taxon>Enterobacterales</taxon>
        <taxon>Morganellaceae</taxon>
        <taxon>Photorhabdus</taxon>
    </lineage>
</organism>